<gene>
    <name evidence="1" type="ORF">I7I51_06865</name>
</gene>
<dbReference type="EMBL" id="CP069115">
    <property type="protein sequence ID" value="QSS66014.1"/>
    <property type="molecule type" value="Genomic_DNA"/>
</dbReference>
<evidence type="ECO:0000313" key="2">
    <source>
        <dbReference type="Proteomes" id="UP000663671"/>
    </source>
</evidence>
<dbReference type="VEuPathDB" id="FungiDB:I7I51_06865"/>
<accession>A0A8A1MMU5</accession>
<proteinExistence type="predicted"/>
<reference evidence="1" key="1">
    <citation type="submission" date="2021-01" db="EMBL/GenBank/DDBJ databases">
        <title>Chromosome-level genome assembly of a human fungal pathogen reveals clustering of transcriptionally co-regulated genes.</title>
        <authorList>
            <person name="Voorhies M."/>
            <person name="Cohen S."/>
            <person name="Shea T.P."/>
            <person name="Petrus S."/>
            <person name="Munoz J.F."/>
            <person name="Poplawski S."/>
            <person name="Goldman W.E."/>
            <person name="Michael T."/>
            <person name="Cuomo C.A."/>
            <person name="Sil A."/>
            <person name="Beyhan S."/>
        </authorList>
    </citation>
    <scope>NUCLEOTIDE SEQUENCE</scope>
    <source>
        <strain evidence="1">WU24</strain>
    </source>
</reference>
<protein>
    <submittedName>
        <fullName evidence="1">Uncharacterized protein</fullName>
    </submittedName>
</protein>
<sequence>MAQSLEQKAQRFQVPTGIREPCERLQAHAKTLHAIRRLEPRAANLLSAAVKIMTTEQTISAFKKYYSFLYDILRTCGQSGQGLVVLCAVSLGKNRVVSLSEEKRTMLVNWIAENQGSLYSPALSTLAAEFSVPNLNKREWPYL</sequence>
<dbReference type="OrthoDB" id="4207285at2759"/>
<dbReference type="Proteomes" id="UP000663671">
    <property type="component" value="Chromosome 3"/>
</dbReference>
<evidence type="ECO:0000313" key="1">
    <source>
        <dbReference type="EMBL" id="QSS66014.1"/>
    </source>
</evidence>
<name>A0A8A1MMU5_AJECA</name>
<dbReference type="AlphaFoldDB" id="A0A8A1MMU5"/>
<organism evidence="1 2">
    <name type="scientific">Ajellomyces capsulatus</name>
    <name type="common">Darling's disease fungus</name>
    <name type="synonym">Histoplasma capsulatum</name>
    <dbReference type="NCBI Taxonomy" id="5037"/>
    <lineage>
        <taxon>Eukaryota</taxon>
        <taxon>Fungi</taxon>
        <taxon>Dikarya</taxon>
        <taxon>Ascomycota</taxon>
        <taxon>Pezizomycotina</taxon>
        <taxon>Eurotiomycetes</taxon>
        <taxon>Eurotiomycetidae</taxon>
        <taxon>Onygenales</taxon>
        <taxon>Ajellomycetaceae</taxon>
        <taxon>Histoplasma</taxon>
    </lineage>
</organism>